<comment type="similarity">
    <text evidence="2 7">Belongs to the PanB family.</text>
</comment>
<evidence type="ECO:0000313" key="12">
    <source>
        <dbReference type="Proteomes" id="UP000774000"/>
    </source>
</evidence>
<comment type="subunit">
    <text evidence="3 7">Homodecamer; pentamer of dimers.</text>
</comment>
<dbReference type="NCBIfam" id="NF001452">
    <property type="entry name" value="PRK00311.1"/>
    <property type="match status" value="1"/>
</dbReference>
<keyword evidence="5 7" id="KW-0808">Transferase</keyword>
<dbReference type="GO" id="GO:0000287">
    <property type="term" value="F:magnesium ion binding"/>
    <property type="evidence" value="ECO:0007669"/>
    <property type="project" value="TreeGrafter"/>
</dbReference>
<keyword evidence="7" id="KW-0963">Cytoplasm</keyword>
<comment type="cofactor">
    <cofactor evidence="7 10">
        <name>Mg(2+)</name>
        <dbReference type="ChEBI" id="CHEBI:18420"/>
    </cofactor>
    <text evidence="7 10">Binds 1 Mg(2+) ion per subunit.</text>
</comment>
<dbReference type="NCBIfam" id="TIGR00222">
    <property type="entry name" value="panB"/>
    <property type="match status" value="1"/>
</dbReference>
<feature type="binding site" evidence="7 10">
    <location>
        <position position="60"/>
    </location>
    <ligand>
        <name>Mg(2+)</name>
        <dbReference type="ChEBI" id="CHEBI:18420"/>
    </ligand>
</feature>
<dbReference type="Proteomes" id="UP000774000">
    <property type="component" value="Unassembled WGS sequence"/>
</dbReference>
<name>A0A939BPQ7_9FIRM</name>
<evidence type="ECO:0000256" key="7">
    <source>
        <dbReference type="HAMAP-Rule" id="MF_00156"/>
    </source>
</evidence>
<proteinExistence type="inferred from homology"/>
<reference evidence="11" key="1">
    <citation type="submission" date="2021-01" db="EMBL/GenBank/DDBJ databases">
        <title>Genomic Encyclopedia of Type Strains, Phase IV (KMG-IV): sequencing the most valuable type-strain genomes for metagenomic binning, comparative biology and taxonomic classification.</title>
        <authorList>
            <person name="Goeker M."/>
        </authorList>
    </citation>
    <scope>NUCLEOTIDE SEQUENCE</scope>
    <source>
        <strain evidence="11">DSM 23230</strain>
    </source>
</reference>
<comment type="pathway">
    <text evidence="1 7">Cofactor biosynthesis; (R)-pantothenate biosynthesis; (R)-pantoate from 3-methyl-2-oxobutanoate: step 1/2.</text>
</comment>
<evidence type="ECO:0000256" key="10">
    <source>
        <dbReference type="PIRSR" id="PIRSR000388-3"/>
    </source>
</evidence>
<dbReference type="InterPro" id="IPR015813">
    <property type="entry name" value="Pyrv/PenolPyrv_kinase-like_dom"/>
</dbReference>
<dbReference type="EC" id="2.1.2.11" evidence="7"/>
<comment type="subcellular location">
    <subcellularLocation>
        <location evidence="7">Cytoplasm</location>
    </subcellularLocation>
</comment>
<dbReference type="SUPFAM" id="SSF51621">
    <property type="entry name" value="Phosphoenolpyruvate/pyruvate domain"/>
    <property type="match status" value="1"/>
</dbReference>
<feature type="active site" description="Proton acceptor" evidence="7 8">
    <location>
        <position position="199"/>
    </location>
</feature>
<dbReference type="GO" id="GO:0005737">
    <property type="term" value="C:cytoplasm"/>
    <property type="evidence" value="ECO:0007669"/>
    <property type="project" value="UniProtKB-SubCell"/>
</dbReference>
<dbReference type="RefSeq" id="WP_369127965.1">
    <property type="nucleotide sequence ID" value="NZ_JAFBDQ010000010.1"/>
</dbReference>
<comment type="function">
    <text evidence="6 7">Catalyzes the reversible reaction in which hydroxymethyl group from 5,10-methylenetetrahydrofolate is transferred onto alpha-ketoisovalerate to form ketopantoate.</text>
</comment>
<feature type="binding site" evidence="7 9">
    <location>
        <begin position="60"/>
        <end position="61"/>
    </location>
    <ligand>
        <name>3-methyl-2-oxobutanoate</name>
        <dbReference type="ChEBI" id="CHEBI:11851"/>
    </ligand>
</feature>
<dbReference type="InterPro" id="IPR003700">
    <property type="entry name" value="Pantoate_hydroxy_MeTrfase"/>
</dbReference>
<dbReference type="CDD" id="cd06557">
    <property type="entry name" value="KPHMT-like"/>
    <property type="match status" value="1"/>
</dbReference>
<evidence type="ECO:0000313" key="11">
    <source>
        <dbReference type="EMBL" id="MBM7557168.1"/>
    </source>
</evidence>
<dbReference type="FunFam" id="3.20.20.60:FF:000003">
    <property type="entry name" value="3-methyl-2-oxobutanoate hydroxymethyltransferase"/>
    <property type="match status" value="1"/>
</dbReference>
<evidence type="ECO:0000256" key="6">
    <source>
        <dbReference type="ARBA" id="ARBA00056497"/>
    </source>
</evidence>
<comment type="caution">
    <text evidence="11">The sequence shown here is derived from an EMBL/GenBank/DDBJ whole genome shotgun (WGS) entry which is preliminary data.</text>
</comment>
<keyword evidence="7 10" id="KW-0460">Magnesium</keyword>
<evidence type="ECO:0000256" key="2">
    <source>
        <dbReference type="ARBA" id="ARBA00008676"/>
    </source>
</evidence>
<feature type="binding site" evidence="7 10">
    <location>
        <position position="99"/>
    </location>
    <ligand>
        <name>Mg(2+)</name>
        <dbReference type="ChEBI" id="CHEBI:18420"/>
    </ligand>
</feature>
<feature type="binding site" evidence="7 9">
    <location>
        <position position="99"/>
    </location>
    <ligand>
        <name>3-methyl-2-oxobutanoate</name>
        <dbReference type="ChEBI" id="CHEBI:11851"/>
    </ligand>
</feature>
<comment type="catalytic activity">
    <reaction evidence="7">
        <text>(6R)-5,10-methylene-5,6,7,8-tetrahydrofolate + 3-methyl-2-oxobutanoate + H2O = 2-dehydropantoate + (6S)-5,6,7,8-tetrahydrofolate</text>
        <dbReference type="Rhea" id="RHEA:11824"/>
        <dbReference type="ChEBI" id="CHEBI:11561"/>
        <dbReference type="ChEBI" id="CHEBI:11851"/>
        <dbReference type="ChEBI" id="CHEBI:15377"/>
        <dbReference type="ChEBI" id="CHEBI:15636"/>
        <dbReference type="ChEBI" id="CHEBI:57453"/>
        <dbReference type="EC" id="2.1.2.11"/>
    </reaction>
</comment>
<keyword evidence="7 10" id="KW-0479">Metal-binding</keyword>
<dbReference type="PANTHER" id="PTHR20881:SF0">
    <property type="entry name" value="3-METHYL-2-OXOBUTANOATE HYDROXYMETHYLTRANSFERASE"/>
    <property type="match status" value="1"/>
</dbReference>
<dbReference type="AlphaFoldDB" id="A0A939BPQ7"/>
<evidence type="ECO:0000256" key="4">
    <source>
        <dbReference type="ARBA" id="ARBA00022655"/>
    </source>
</evidence>
<feature type="binding site" evidence="7 9">
    <location>
        <position position="130"/>
    </location>
    <ligand>
        <name>3-methyl-2-oxobutanoate</name>
        <dbReference type="ChEBI" id="CHEBI:11851"/>
    </ligand>
</feature>
<keyword evidence="4 7" id="KW-0566">Pantothenate biosynthesis</keyword>
<dbReference type="HAMAP" id="MF_00156">
    <property type="entry name" value="PanB"/>
    <property type="match status" value="1"/>
</dbReference>
<dbReference type="Gene3D" id="3.20.20.60">
    <property type="entry name" value="Phosphoenolpyruvate-binding domains"/>
    <property type="match status" value="1"/>
</dbReference>
<dbReference type="InterPro" id="IPR040442">
    <property type="entry name" value="Pyrv_kinase-like_dom_sf"/>
</dbReference>
<dbReference type="PIRSF" id="PIRSF000388">
    <property type="entry name" value="Pantoate_hydroxy_MeTrfase"/>
    <property type="match status" value="1"/>
</dbReference>
<dbReference type="GO" id="GO:0003864">
    <property type="term" value="F:3-methyl-2-oxobutanoate hydroxymethyltransferase activity"/>
    <property type="evidence" value="ECO:0007669"/>
    <property type="project" value="UniProtKB-UniRule"/>
</dbReference>
<dbReference type="PANTHER" id="PTHR20881">
    <property type="entry name" value="3-METHYL-2-OXOBUTANOATE HYDROXYMETHYLTRANSFERASE"/>
    <property type="match status" value="1"/>
</dbReference>
<evidence type="ECO:0000256" key="8">
    <source>
        <dbReference type="PIRSR" id="PIRSR000388-1"/>
    </source>
</evidence>
<dbReference type="Pfam" id="PF02548">
    <property type="entry name" value="Pantoate_transf"/>
    <property type="match status" value="1"/>
</dbReference>
<accession>A0A939BPQ7</accession>
<sequence length="282" mass="30701">MFFKRLVKNDGVKRLQSKVNINSLQNKKDNNQKITMLTAYDYQFAKLIDEAEIDVILVGDSLGMVVLGYDTTLEVTLDDMIYHTQAVARGRENALLVADLPFMTYKTGNIAQTVKNAGQLIKTAKAEAVKLEGGREIVDEIAAVIRAGIPVMGHLGLTPQSVHQFGGFKVQGQTDAAAEKLIADALALEEAGVFALVLECISRDLAAKVTNQLSIPVIGIGAGRSCDGQVLVVHDMLGINNQFVPKFVREYDNLGEKVKKAIKTYKQDVEQGEFPTAGESFS</sequence>
<dbReference type="GO" id="GO:0015940">
    <property type="term" value="P:pantothenate biosynthetic process"/>
    <property type="evidence" value="ECO:0007669"/>
    <property type="project" value="UniProtKB-UniRule"/>
</dbReference>
<protein>
    <recommendedName>
        <fullName evidence="7">3-methyl-2-oxobutanoate hydroxymethyltransferase</fullName>
        <ecNumber evidence="7">2.1.2.11</ecNumber>
    </recommendedName>
    <alternativeName>
        <fullName evidence="7">Ketopantoate hydroxymethyltransferase</fullName>
        <shortName evidence="7">KPHMT</shortName>
    </alternativeName>
</protein>
<gene>
    <name evidence="7" type="primary">panB</name>
    <name evidence="11" type="ORF">JOC47_002023</name>
</gene>
<feature type="binding site" evidence="7 10">
    <location>
        <position position="132"/>
    </location>
    <ligand>
        <name>Mg(2+)</name>
        <dbReference type="ChEBI" id="CHEBI:18420"/>
    </ligand>
</feature>
<evidence type="ECO:0000256" key="9">
    <source>
        <dbReference type="PIRSR" id="PIRSR000388-2"/>
    </source>
</evidence>
<dbReference type="EMBL" id="JAFBDQ010000010">
    <property type="protein sequence ID" value="MBM7557168.1"/>
    <property type="molecule type" value="Genomic_DNA"/>
</dbReference>
<organism evidence="11 12">
    <name type="scientific">Halanaerobacter jeridensis</name>
    <dbReference type="NCBI Taxonomy" id="706427"/>
    <lineage>
        <taxon>Bacteria</taxon>
        <taxon>Bacillati</taxon>
        <taxon>Bacillota</taxon>
        <taxon>Clostridia</taxon>
        <taxon>Halanaerobiales</taxon>
        <taxon>Halobacteroidaceae</taxon>
        <taxon>Halanaerobacter</taxon>
    </lineage>
</organism>
<evidence type="ECO:0000256" key="1">
    <source>
        <dbReference type="ARBA" id="ARBA00005033"/>
    </source>
</evidence>
<evidence type="ECO:0000256" key="5">
    <source>
        <dbReference type="ARBA" id="ARBA00022679"/>
    </source>
</evidence>
<evidence type="ECO:0000256" key="3">
    <source>
        <dbReference type="ARBA" id="ARBA00011424"/>
    </source>
</evidence>
<keyword evidence="12" id="KW-1185">Reference proteome</keyword>